<feature type="transmembrane region" description="Helical" evidence="7">
    <location>
        <begin position="12"/>
        <end position="33"/>
    </location>
</feature>
<comment type="similarity">
    <text evidence="2">Belongs to the peptidase A24 family.</text>
</comment>
<dbReference type="GO" id="GO:0005886">
    <property type="term" value="C:plasma membrane"/>
    <property type="evidence" value="ECO:0007669"/>
    <property type="project" value="UniProtKB-SubCell"/>
</dbReference>
<accession>A0A2M6W3Q2</accession>
<evidence type="ECO:0008006" key="12">
    <source>
        <dbReference type="Google" id="ProtNLM"/>
    </source>
</evidence>
<feature type="transmembrane region" description="Helical" evidence="7">
    <location>
        <begin position="209"/>
        <end position="227"/>
    </location>
</feature>
<name>A0A2M6W3Q2_9BACT</name>
<comment type="subcellular location">
    <subcellularLocation>
        <location evidence="1">Cell membrane</location>
        <topology evidence="1">Multi-pass membrane protein</topology>
    </subcellularLocation>
</comment>
<dbReference type="InterPro" id="IPR010627">
    <property type="entry name" value="Prepilin_pept_A24_N"/>
</dbReference>
<evidence type="ECO:0000256" key="5">
    <source>
        <dbReference type="ARBA" id="ARBA00022989"/>
    </source>
</evidence>
<evidence type="ECO:0000313" key="11">
    <source>
        <dbReference type="Proteomes" id="UP000231183"/>
    </source>
</evidence>
<dbReference type="Proteomes" id="UP000231183">
    <property type="component" value="Unassembled WGS sequence"/>
</dbReference>
<keyword evidence="6 7" id="KW-0472">Membrane</keyword>
<keyword evidence="3" id="KW-1003">Cell membrane</keyword>
<feature type="transmembrane region" description="Helical" evidence="7">
    <location>
        <begin position="162"/>
        <end position="180"/>
    </location>
</feature>
<dbReference type="EMBL" id="PFBX01000027">
    <property type="protein sequence ID" value="PIT87429.1"/>
    <property type="molecule type" value="Genomic_DNA"/>
</dbReference>
<evidence type="ECO:0000259" key="9">
    <source>
        <dbReference type="Pfam" id="PF06750"/>
    </source>
</evidence>
<evidence type="ECO:0000313" key="10">
    <source>
        <dbReference type="EMBL" id="PIT87429.1"/>
    </source>
</evidence>
<evidence type="ECO:0000256" key="7">
    <source>
        <dbReference type="SAM" id="Phobius"/>
    </source>
</evidence>
<dbReference type="PANTHER" id="PTHR30487:SF0">
    <property type="entry name" value="PREPILIN LEADER PEPTIDASE_N-METHYLTRANSFERASE-RELATED"/>
    <property type="match status" value="1"/>
</dbReference>
<dbReference type="InterPro" id="IPR000045">
    <property type="entry name" value="Prepilin_IV_endopep_pep"/>
</dbReference>
<dbReference type="AlphaFoldDB" id="A0A2M6W3Q2"/>
<dbReference type="InterPro" id="IPR050882">
    <property type="entry name" value="Prepilin_peptidase/N-MTase"/>
</dbReference>
<comment type="caution">
    <text evidence="10">The sequence shown here is derived from an EMBL/GenBank/DDBJ whole genome shotgun (WGS) entry which is preliminary data.</text>
</comment>
<dbReference type="Gene3D" id="1.20.120.1220">
    <property type="match status" value="1"/>
</dbReference>
<dbReference type="Pfam" id="PF01478">
    <property type="entry name" value="Peptidase_A24"/>
    <property type="match status" value="1"/>
</dbReference>
<gene>
    <name evidence="10" type="ORF">COU31_02940</name>
</gene>
<dbReference type="GO" id="GO:0004190">
    <property type="term" value="F:aspartic-type endopeptidase activity"/>
    <property type="evidence" value="ECO:0007669"/>
    <property type="project" value="InterPro"/>
</dbReference>
<protein>
    <recommendedName>
        <fullName evidence="12">Prepilin peptidase</fullName>
    </recommendedName>
</protein>
<sequence>MESELFNILGDIFYVIIFLFGLCMGSFVNSWIWRRYENIRIMHGRSICPSCRRQLKWYENIPILGYIFLKGRCRTCHKPIPPHFVWVELMTAFLFVFISWHFLEFGHYDSALYYRNIIFAGFLLIIFIYDLLYQIILPEIVWLGAMVGFFVNYIFFDISLTAMFLGIIIGSGFFLFQYIVSKGRWIGGGDVRLGVMIGTFLAWPNILTALFLAYISGAITGVFLLLFKGKKMDSQIPFGSFLALSTMAVLLFGQEILAWYLGLLAI</sequence>
<keyword evidence="4 7" id="KW-0812">Transmembrane</keyword>
<feature type="transmembrane region" description="Helical" evidence="7">
    <location>
        <begin position="114"/>
        <end position="133"/>
    </location>
</feature>
<evidence type="ECO:0000259" key="8">
    <source>
        <dbReference type="Pfam" id="PF01478"/>
    </source>
</evidence>
<evidence type="ECO:0000256" key="1">
    <source>
        <dbReference type="ARBA" id="ARBA00004651"/>
    </source>
</evidence>
<feature type="domain" description="Prepilin peptidase A24 N-terminal" evidence="9">
    <location>
        <begin position="19"/>
        <end position="102"/>
    </location>
</feature>
<dbReference type="GO" id="GO:0006465">
    <property type="term" value="P:signal peptide processing"/>
    <property type="evidence" value="ECO:0007669"/>
    <property type="project" value="TreeGrafter"/>
</dbReference>
<organism evidence="10 11">
    <name type="scientific">Candidatus Magasanikbacteria bacterium CG10_big_fil_rev_8_21_14_0_10_40_10</name>
    <dbReference type="NCBI Taxonomy" id="1974648"/>
    <lineage>
        <taxon>Bacteria</taxon>
        <taxon>Candidatus Magasanikiibacteriota</taxon>
    </lineage>
</organism>
<evidence type="ECO:0000256" key="3">
    <source>
        <dbReference type="ARBA" id="ARBA00022475"/>
    </source>
</evidence>
<proteinExistence type="inferred from homology"/>
<feature type="transmembrane region" description="Helical" evidence="7">
    <location>
        <begin position="84"/>
        <end position="102"/>
    </location>
</feature>
<keyword evidence="5 7" id="KW-1133">Transmembrane helix</keyword>
<feature type="domain" description="Prepilin type IV endopeptidase peptidase" evidence="8">
    <location>
        <begin position="117"/>
        <end position="221"/>
    </location>
</feature>
<reference evidence="11" key="1">
    <citation type="submission" date="2017-09" db="EMBL/GenBank/DDBJ databases">
        <title>Depth-based differentiation of microbial function through sediment-hosted aquifers and enrichment of novel symbionts in the deep terrestrial subsurface.</title>
        <authorList>
            <person name="Probst A.J."/>
            <person name="Ladd B."/>
            <person name="Jarett J.K."/>
            <person name="Geller-Mcgrath D.E."/>
            <person name="Sieber C.M.K."/>
            <person name="Emerson J.B."/>
            <person name="Anantharaman K."/>
            <person name="Thomas B.C."/>
            <person name="Malmstrom R."/>
            <person name="Stieglmeier M."/>
            <person name="Klingl A."/>
            <person name="Woyke T."/>
            <person name="Ryan C.M."/>
            <person name="Banfield J.F."/>
        </authorList>
    </citation>
    <scope>NUCLEOTIDE SEQUENCE [LARGE SCALE GENOMIC DNA]</scope>
</reference>
<dbReference type="Pfam" id="PF06750">
    <property type="entry name" value="A24_N_bact"/>
    <property type="match status" value="1"/>
</dbReference>
<evidence type="ECO:0000256" key="2">
    <source>
        <dbReference type="ARBA" id="ARBA00005801"/>
    </source>
</evidence>
<evidence type="ECO:0000256" key="4">
    <source>
        <dbReference type="ARBA" id="ARBA00022692"/>
    </source>
</evidence>
<feature type="transmembrane region" description="Helical" evidence="7">
    <location>
        <begin position="239"/>
        <end position="261"/>
    </location>
</feature>
<evidence type="ECO:0000256" key="6">
    <source>
        <dbReference type="ARBA" id="ARBA00023136"/>
    </source>
</evidence>
<dbReference type="PANTHER" id="PTHR30487">
    <property type="entry name" value="TYPE 4 PREPILIN-LIKE PROTEINS LEADER PEPTIDE-PROCESSING ENZYME"/>
    <property type="match status" value="1"/>
</dbReference>